<gene>
    <name evidence="2" type="ORF">FA13DRAFT_242445</name>
</gene>
<dbReference type="EMBL" id="QPFP01000144">
    <property type="protein sequence ID" value="TEB20312.1"/>
    <property type="molecule type" value="Genomic_DNA"/>
</dbReference>
<protein>
    <submittedName>
        <fullName evidence="2">Uncharacterized protein</fullName>
    </submittedName>
</protein>
<keyword evidence="3" id="KW-1185">Reference proteome</keyword>
<dbReference type="AlphaFoldDB" id="A0A4Y7SF95"/>
<comment type="caution">
    <text evidence="2">The sequence shown here is derived from an EMBL/GenBank/DDBJ whole genome shotgun (WGS) entry which is preliminary data.</text>
</comment>
<feature type="region of interest" description="Disordered" evidence="1">
    <location>
        <begin position="1"/>
        <end position="33"/>
    </location>
</feature>
<organism evidence="2 3">
    <name type="scientific">Coprinellus micaceus</name>
    <name type="common">Glistening ink-cap mushroom</name>
    <name type="synonym">Coprinus micaceus</name>
    <dbReference type="NCBI Taxonomy" id="71717"/>
    <lineage>
        <taxon>Eukaryota</taxon>
        <taxon>Fungi</taxon>
        <taxon>Dikarya</taxon>
        <taxon>Basidiomycota</taxon>
        <taxon>Agaricomycotina</taxon>
        <taxon>Agaricomycetes</taxon>
        <taxon>Agaricomycetidae</taxon>
        <taxon>Agaricales</taxon>
        <taxon>Agaricineae</taxon>
        <taxon>Psathyrellaceae</taxon>
        <taxon>Coprinellus</taxon>
    </lineage>
</organism>
<accession>A0A4Y7SF95</accession>
<sequence>MKGTGNGGRGERGLYQGDKEMRRNGPCTGTLSILPRPRSVQHLSKNIRHQSLNRFALARLGSLRDLKLVLALLSGAILACRPGRGMVVVEGQDASPLMATKKRLHHCWYPR</sequence>
<evidence type="ECO:0000313" key="3">
    <source>
        <dbReference type="Proteomes" id="UP000298030"/>
    </source>
</evidence>
<evidence type="ECO:0000256" key="1">
    <source>
        <dbReference type="SAM" id="MobiDB-lite"/>
    </source>
</evidence>
<reference evidence="2 3" key="1">
    <citation type="journal article" date="2019" name="Nat. Ecol. Evol.">
        <title>Megaphylogeny resolves global patterns of mushroom evolution.</title>
        <authorList>
            <person name="Varga T."/>
            <person name="Krizsan K."/>
            <person name="Foldi C."/>
            <person name="Dima B."/>
            <person name="Sanchez-Garcia M."/>
            <person name="Sanchez-Ramirez S."/>
            <person name="Szollosi G.J."/>
            <person name="Szarkandi J.G."/>
            <person name="Papp V."/>
            <person name="Albert L."/>
            <person name="Andreopoulos W."/>
            <person name="Angelini C."/>
            <person name="Antonin V."/>
            <person name="Barry K.W."/>
            <person name="Bougher N.L."/>
            <person name="Buchanan P."/>
            <person name="Buyck B."/>
            <person name="Bense V."/>
            <person name="Catcheside P."/>
            <person name="Chovatia M."/>
            <person name="Cooper J."/>
            <person name="Damon W."/>
            <person name="Desjardin D."/>
            <person name="Finy P."/>
            <person name="Geml J."/>
            <person name="Haridas S."/>
            <person name="Hughes K."/>
            <person name="Justo A."/>
            <person name="Karasinski D."/>
            <person name="Kautmanova I."/>
            <person name="Kiss B."/>
            <person name="Kocsube S."/>
            <person name="Kotiranta H."/>
            <person name="LaButti K.M."/>
            <person name="Lechner B.E."/>
            <person name="Liimatainen K."/>
            <person name="Lipzen A."/>
            <person name="Lukacs Z."/>
            <person name="Mihaltcheva S."/>
            <person name="Morgado L.N."/>
            <person name="Niskanen T."/>
            <person name="Noordeloos M.E."/>
            <person name="Ohm R.A."/>
            <person name="Ortiz-Santana B."/>
            <person name="Ovrebo C."/>
            <person name="Racz N."/>
            <person name="Riley R."/>
            <person name="Savchenko A."/>
            <person name="Shiryaev A."/>
            <person name="Soop K."/>
            <person name="Spirin V."/>
            <person name="Szebenyi C."/>
            <person name="Tomsovsky M."/>
            <person name="Tulloss R.E."/>
            <person name="Uehling J."/>
            <person name="Grigoriev I.V."/>
            <person name="Vagvolgyi C."/>
            <person name="Papp T."/>
            <person name="Martin F.M."/>
            <person name="Miettinen O."/>
            <person name="Hibbett D.S."/>
            <person name="Nagy L.G."/>
        </authorList>
    </citation>
    <scope>NUCLEOTIDE SEQUENCE [LARGE SCALE GENOMIC DNA]</scope>
    <source>
        <strain evidence="2 3">FP101781</strain>
    </source>
</reference>
<evidence type="ECO:0000313" key="2">
    <source>
        <dbReference type="EMBL" id="TEB20312.1"/>
    </source>
</evidence>
<name>A0A4Y7SF95_COPMI</name>
<feature type="compositionally biased region" description="Basic and acidic residues" evidence="1">
    <location>
        <begin position="9"/>
        <end position="23"/>
    </location>
</feature>
<proteinExistence type="predicted"/>
<dbReference type="Proteomes" id="UP000298030">
    <property type="component" value="Unassembled WGS sequence"/>
</dbReference>